<comment type="subcellular location">
    <subcellularLocation>
        <location evidence="1">Cell membrane</location>
        <topology evidence="1">Multi-pass membrane protein</topology>
    </subcellularLocation>
</comment>
<dbReference type="EMBL" id="CYXT01000007">
    <property type="protein sequence ID" value="CUM89338.1"/>
    <property type="molecule type" value="Genomic_DNA"/>
</dbReference>
<dbReference type="GO" id="GO:0016413">
    <property type="term" value="F:O-acetyltransferase activity"/>
    <property type="evidence" value="ECO:0007669"/>
    <property type="project" value="TreeGrafter"/>
</dbReference>
<keyword evidence="6 7" id="KW-0472">Membrane</keyword>
<comment type="similarity">
    <text evidence="2">Belongs to the acyltransferase 3 family.</text>
</comment>
<dbReference type="GO" id="GO:0009246">
    <property type="term" value="P:enterobacterial common antigen biosynthetic process"/>
    <property type="evidence" value="ECO:0007669"/>
    <property type="project" value="TreeGrafter"/>
</dbReference>
<sequence length="376" mass="44010">MKFTKEHTMQMKGIAIIILLFHHCFLNAQRWATVPYEKLATTKGWGYYPISFAPFSSHTIQYLASFSKICVAMFVFMTGYGMWVSYESQKKKTTMSNYIKKRMVTLMTGFLIIFVVTEVLAIPTGRFIEVYGHDFRSVVYMIIDALGLAKLLGTPLFCLTWWYMSLAIVLIMIFPFVHSIMEKYQWVVVVASIIVPRACGFGQSTDLFRYLLAYTLGMYFAQHDLLARIKEKFMEQNVEGKLLSLIVSLIGLAVIIKCRQNAWIGWKYLDFWDGFAAMYVIIISYIYILNGKWIVKGLGFLGKHSMNIFLIHSFYRDVFFHEFTYSFYYAWLDYIVLMAISLVTSIVLEWFKKLIRYEKFIEWVKRLVTKEGVTVH</sequence>
<gene>
    <name evidence="9" type="ORF">ERS852425_01285</name>
</gene>
<evidence type="ECO:0000256" key="2">
    <source>
        <dbReference type="ARBA" id="ARBA00007400"/>
    </source>
</evidence>
<dbReference type="PANTHER" id="PTHR40074:SF2">
    <property type="entry name" value="O-ACETYLTRANSFERASE WECH"/>
    <property type="match status" value="1"/>
</dbReference>
<feature type="transmembrane region" description="Helical" evidence="7">
    <location>
        <begin position="328"/>
        <end position="351"/>
    </location>
</feature>
<evidence type="ECO:0000256" key="7">
    <source>
        <dbReference type="SAM" id="Phobius"/>
    </source>
</evidence>
<feature type="transmembrane region" description="Helical" evidence="7">
    <location>
        <begin position="62"/>
        <end position="83"/>
    </location>
</feature>
<feature type="transmembrane region" description="Helical" evidence="7">
    <location>
        <begin position="160"/>
        <end position="178"/>
    </location>
</feature>
<evidence type="ECO:0000256" key="5">
    <source>
        <dbReference type="ARBA" id="ARBA00022989"/>
    </source>
</evidence>
<evidence type="ECO:0000256" key="3">
    <source>
        <dbReference type="ARBA" id="ARBA00022475"/>
    </source>
</evidence>
<accession>A0A173SJG5</accession>
<feature type="transmembrane region" description="Helical" evidence="7">
    <location>
        <begin position="242"/>
        <end position="259"/>
    </location>
</feature>
<dbReference type="GO" id="GO:0005886">
    <property type="term" value="C:plasma membrane"/>
    <property type="evidence" value="ECO:0007669"/>
    <property type="project" value="UniProtKB-SubCell"/>
</dbReference>
<organism evidence="9 10">
    <name type="scientific">Anaerostipes hadrus</name>
    <dbReference type="NCBI Taxonomy" id="649756"/>
    <lineage>
        <taxon>Bacteria</taxon>
        <taxon>Bacillati</taxon>
        <taxon>Bacillota</taxon>
        <taxon>Clostridia</taxon>
        <taxon>Lachnospirales</taxon>
        <taxon>Lachnospiraceae</taxon>
        <taxon>Anaerostipes</taxon>
    </lineage>
</organism>
<evidence type="ECO:0000313" key="10">
    <source>
        <dbReference type="Proteomes" id="UP000095598"/>
    </source>
</evidence>
<dbReference type="AlphaFoldDB" id="A0A173SJG5"/>
<evidence type="ECO:0000313" key="9">
    <source>
        <dbReference type="EMBL" id="CUM89338.1"/>
    </source>
</evidence>
<reference evidence="9 10" key="1">
    <citation type="submission" date="2015-09" db="EMBL/GenBank/DDBJ databases">
        <authorList>
            <consortium name="Pathogen Informatics"/>
        </authorList>
    </citation>
    <scope>NUCLEOTIDE SEQUENCE [LARGE SCALE GENOMIC DNA]</scope>
    <source>
        <strain evidence="9 10">2789STDY5608868</strain>
    </source>
</reference>
<proteinExistence type="inferred from homology"/>
<evidence type="ECO:0000256" key="6">
    <source>
        <dbReference type="ARBA" id="ARBA00023136"/>
    </source>
</evidence>
<feature type="domain" description="Acyltransferase 3" evidence="8">
    <location>
        <begin position="11"/>
        <end position="350"/>
    </location>
</feature>
<feature type="transmembrane region" description="Helical" evidence="7">
    <location>
        <begin position="271"/>
        <end position="288"/>
    </location>
</feature>
<keyword evidence="4 7" id="KW-0812">Transmembrane</keyword>
<evidence type="ECO:0000256" key="1">
    <source>
        <dbReference type="ARBA" id="ARBA00004651"/>
    </source>
</evidence>
<evidence type="ECO:0000259" key="8">
    <source>
        <dbReference type="Pfam" id="PF01757"/>
    </source>
</evidence>
<protein>
    <submittedName>
        <fullName evidence="9">Predicted membrane protein</fullName>
    </submittedName>
</protein>
<keyword evidence="3" id="KW-1003">Cell membrane</keyword>
<evidence type="ECO:0000256" key="4">
    <source>
        <dbReference type="ARBA" id="ARBA00022692"/>
    </source>
</evidence>
<dbReference type="InterPro" id="IPR002656">
    <property type="entry name" value="Acyl_transf_3_dom"/>
</dbReference>
<dbReference type="PANTHER" id="PTHR40074">
    <property type="entry name" value="O-ACETYLTRANSFERASE WECH"/>
    <property type="match status" value="1"/>
</dbReference>
<feature type="transmembrane region" description="Helical" evidence="7">
    <location>
        <begin position="104"/>
        <end position="123"/>
    </location>
</feature>
<keyword evidence="5 7" id="KW-1133">Transmembrane helix</keyword>
<dbReference type="RefSeq" id="WP_055258342.1">
    <property type="nucleotide sequence ID" value="NZ_CP143954.1"/>
</dbReference>
<name>A0A173SJG5_ANAHA</name>
<dbReference type="Proteomes" id="UP000095598">
    <property type="component" value="Unassembled WGS sequence"/>
</dbReference>
<dbReference type="Pfam" id="PF01757">
    <property type="entry name" value="Acyl_transf_3"/>
    <property type="match status" value="1"/>
</dbReference>